<proteinExistence type="predicted"/>
<feature type="compositionally biased region" description="Basic and acidic residues" evidence="1">
    <location>
        <begin position="75"/>
        <end position="84"/>
    </location>
</feature>
<keyword evidence="3" id="KW-1185">Reference proteome</keyword>
<organism evidence="2 3">
    <name type="scientific">Aspergillus calidoustus</name>
    <dbReference type="NCBI Taxonomy" id="454130"/>
    <lineage>
        <taxon>Eukaryota</taxon>
        <taxon>Fungi</taxon>
        <taxon>Dikarya</taxon>
        <taxon>Ascomycota</taxon>
        <taxon>Pezizomycotina</taxon>
        <taxon>Eurotiomycetes</taxon>
        <taxon>Eurotiomycetidae</taxon>
        <taxon>Eurotiales</taxon>
        <taxon>Aspergillaceae</taxon>
        <taxon>Aspergillus</taxon>
        <taxon>Aspergillus subgen. Nidulantes</taxon>
    </lineage>
</organism>
<gene>
    <name evidence="2" type="ORF">ASPCAL01548</name>
</gene>
<accession>A0A0U5GMI8</accession>
<evidence type="ECO:0000313" key="3">
    <source>
        <dbReference type="Proteomes" id="UP000054771"/>
    </source>
</evidence>
<reference evidence="3" key="1">
    <citation type="journal article" date="2016" name="Genome Announc.">
        <title>Draft genome sequences of fungus Aspergillus calidoustus.</title>
        <authorList>
            <person name="Horn F."/>
            <person name="Linde J."/>
            <person name="Mattern D.J."/>
            <person name="Walther G."/>
            <person name="Guthke R."/>
            <person name="Scherlach K."/>
            <person name="Martin K."/>
            <person name="Brakhage A.A."/>
            <person name="Petzke L."/>
            <person name="Valiante V."/>
        </authorList>
    </citation>
    <scope>NUCLEOTIDE SEQUENCE [LARGE SCALE GENOMIC DNA]</scope>
    <source>
        <strain evidence="3">SF006504</strain>
    </source>
</reference>
<evidence type="ECO:0000256" key="1">
    <source>
        <dbReference type="SAM" id="MobiDB-lite"/>
    </source>
</evidence>
<dbReference type="AlphaFoldDB" id="A0A0U5GMI8"/>
<dbReference type="EMBL" id="CDMC01000001">
    <property type="protein sequence ID" value="CEL01972.1"/>
    <property type="molecule type" value="Genomic_DNA"/>
</dbReference>
<sequence length="127" mass="14001">MTDEVSSYYCDFVSTCTLSSSSAIYVSLGIHIPSSVPELKDASPGVRFAMASVYIYLDDNSSPRTMKSIHRSSKRRDLNPENRTGHNLLRDPAYWLELQASRHPIVVRSAAGPLVARKAAAEPHLVP</sequence>
<protein>
    <submittedName>
        <fullName evidence="2">Uncharacterized protein</fullName>
    </submittedName>
</protein>
<evidence type="ECO:0000313" key="2">
    <source>
        <dbReference type="EMBL" id="CEL01972.1"/>
    </source>
</evidence>
<dbReference type="Proteomes" id="UP000054771">
    <property type="component" value="Unassembled WGS sequence"/>
</dbReference>
<name>A0A0U5GMI8_ASPCI</name>
<feature type="region of interest" description="Disordered" evidence="1">
    <location>
        <begin position="61"/>
        <end position="85"/>
    </location>
</feature>